<dbReference type="InterPro" id="IPR036291">
    <property type="entry name" value="NAD(P)-bd_dom_sf"/>
</dbReference>
<dbReference type="AlphaFoldDB" id="A0A0U1L7P5"/>
<dbReference type="RefSeq" id="WP_021166704.1">
    <property type="nucleotide sequence ID" value="NZ_CTRP01000015.1"/>
</dbReference>
<keyword evidence="3" id="KW-0413">Isomerase</keyword>
<feature type="domain" description="NAD-dependent epimerase/dehydratase" evidence="2">
    <location>
        <begin position="6"/>
        <end position="234"/>
    </location>
</feature>
<dbReference type="Gene3D" id="3.40.50.720">
    <property type="entry name" value="NAD(P)-binding Rossmann-like Domain"/>
    <property type="match status" value="1"/>
</dbReference>
<organism evidence="3 4">
    <name type="scientific">Sporomusa ovata</name>
    <dbReference type="NCBI Taxonomy" id="2378"/>
    <lineage>
        <taxon>Bacteria</taxon>
        <taxon>Bacillati</taxon>
        <taxon>Bacillota</taxon>
        <taxon>Negativicutes</taxon>
        <taxon>Selenomonadales</taxon>
        <taxon>Sporomusaceae</taxon>
        <taxon>Sporomusa</taxon>
    </lineage>
</organism>
<reference evidence="4" key="1">
    <citation type="submission" date="2015-03" db="EMBL/GenBank/DDBJ databases">
        <authorList>
            <person name="Nijsse Bart"/>
        </authorList>
    </citation>
    <scope>NUCLEOTIDE SEQUENCE [LARGE SCALE GENOMIC DNA]</scope>
</reference>
<dbReference type="InterPro" id="IPR001509">
    <property type="entry name" value="Epimerase_deHydtase"/>
</dbReference>
<proteinExistence type="inferred from homology"/>
<dbReference type="PANTHER" id="PTHR43000">
    <property type="entry name" value="DTDP-D-GLUCOSE 4,6-DEHYDRATASE-RELATED"/>
    <property type="match status" value="1"/>
</dbReference>
<gene>
    <name evidence="3" type="ORF">SpAn4DRAFT_4241</name>
</gene>
<dbReference type="SUPFAM" id="SSF51735">
    <property type="entry name" value="NAD(P)-binding Rossmann-fold domains"/>
    <property type="match status" value="1"/>
</dbReference>
<sequence length="305" mass="33696">MNNRCVLITGSQGFIGSHLTRWIKQWYPQALVIGTSRKKIAREGQIDVDLTEKESVGELIQRVRPDCVFHLAGTLYANNFEQFYEGNIKTTINIAEAVKDSKLQTRIILLGSAAEYGNVMVKDLPLTEEQSTAPVSFYGLSKVCQTEVARYYSNQGLNIVTARVFNVFGRGISRHLSIGSFLYQIDKIVSGAAAPVLVTGNLTAQRDYLFIEDVCSALVCLAEKGISGEIYNVCAGHSVSMQWMLGQMIHATGIKVEIVVDPAKYKLIDVMNIYGSYDKIARIGGWQPRITVEEGIVRMMASAAL</sequence>
<evidence type="ECO:0000313" key="4">
    <source>
        <dbReference type="Proteomes" id="UP000049855"/>
    </source>
</evidence>
<comment type="similarity">
    <text evidence="1">Belongs to the NAD(P)-dependent epimerase/dehydratase family.</text>
</comment>
<protein>
    <submittedName>
        <fullName evidence="3">UDP-glucose 4-epimerase</fullName>
        <ecNumber evidence="3">5.1.3.2</ecNumber>
    </submittedName>
</protein>
<evidence type="ECO:0000313" key="3">
    <source>
        <dbReference type="EMBL" id="CQR74884.1"/>
    </source>
</evidence>
<dbReference type="Proteomes" id="UP000049855">
    <property type="component" value="Unassembled WGS sequence"/>
</dbReference>
<evidence type="ECO:0000256" key="1">
    <source>
        <dbReference type="ARBA" id="ARBA00007637"/>
    </source>
</evidence>
<dbReference type="EC" id="5.1.3.2" evidence="3"/>
<dbReference type="GO" id="GO:0003978">
    <property type="term" value="F:UDP-glucose 4-epimerase activity"/>
    <property type="evidence" value="ECO:0007669"/>
    <property type="project" value="UniProtKB-EC"/>
</dbReference>
<name>A0A0U1L7P5_9FIRM</name>
<dbReference type="Pfam" id="PF01370">
    <property type="entry name" value="Epimerase"/>
    <property type="match status" value="1"/>
</dbReference>
<evidence type="ECO:0000259" key="2">
    <source>
        <dbReference type="Pfam" id="PF01370"/>
    </source>
</evidence>
<keyword evidence="4" id="KW-1185">Reference proteome</keyword>
<accession>A0A0U1L7P5</accession>
<dbReference type="EMBL" id="CTRP01000015">
    <property type="protein sequence ID" value="CQR74884.1"/>
    <property type="molecule type" value="Genomic_DNA"/>
</dbReference>
<dbReference type="Gene3D" id="3.90.25.10">
    <property type="entry name" value="UDP-galactose 4-epimerase, domain 1"/>
    <property type="match status" value="1"/>
</dbReference>